<keyword evidence="5 7" id="KW-0378">Hydrolase</keyword>
<dbReference type="Gene3D" id="3.30.230.10">
    <property type="match status" value="1"/>
</dbReference>
<dbReference type="EMBL" id="FRBD01000006">
    <property type="protein sequence ID" value="SHK57874.1"/>
    <property type="molecule type" value="Genomic_DNA"/>
</dbReference>
<evidence type="ECO:0000313" key="9">
    <source>
        <dbReference type="EMBL" id="SHK57874.1"/>
    </source>
</evidence>
<dbReference type="EC" id="3.1.26.5" evidence="7 8"/>
<comment type="function">
    <text evidence="1 7">RNaseP catalyzes the removal of the 5'-leader sequence from pre-tRNA to produce the mature 5'-terminus. It can also cleave other RNA substrates such as 4.5S RNA. The protein component plays an auxiliary but essential role in vivo by binding to the 5'-leader sequence and broadening the substrate specificity of the ribozyme.</text>
</comment>
<dbReference type="Pfam" id="PF00825">
    <property type="entry name" value="Ribonuclease_P"/>
    <property type="match status" value="1"/>
</dbReference>
<dbReference type="Proteomes" id="UP000184130">
    <property type="component" value="Unassembled WGS sequence"/>
</dbReference>
<dbReference type="GO" id="GO:0004526">
    <property type="term" value="F:ribonuclease P activity"/>
    <property type="evidence" value="ECO:0007669"/>
    <property type="project" value="UniProtKB-UniRule"/>
</dbReference>
<evidence type="ECO:0000313" key="10">
    <source>
        <dbReference type="Proteomes" id="UP000184130"/>
    </source>
</evidence>
<reference evidence="9 10" key="1">
    <citation type="submission" date="2016-11" db="EMBL/GenBank/DDBJ databases">
        <authorList>
            <person name="Jaros S."/>
            <person name="Januszkiewicz K."/>
            <person name="Wedrychowicz H."/>
        </authorList>
    </citation>
    <scope>NUCLEOTIDE SEQUENCE [LARGE SCALE GENOMIC DNA]</scope>
    <source>
        <strain evidence="9 10">KHT3</strain>
    </source>
</reference>
<comment type="similarity">
    <text evidence="7">Belongs to the RnpA family.</text>
</comment>
<evidence type="ECO:0000256" key="4">
    <source>
        <dbReference type="ARBA" id="ARBA00022759"/>
    </source>
</evidence>
<organism evidence="9 10">
    <name type="scientific">Xylanibacter ruminicola</name>
    <name type="common">Prevotella ruminicola</name>
    <dbReference type="NCBI Taxonomy" id="839"/>
    <lineage>
        <taxon>Bacteria</taxon>
        <taxon>Pseudomonadati</taxon>
        <taxon>Bacteroidota</taxon>
        <taxon>Bacteroidia</taxon>
        <taxon>Bacteroidales</taxon>
        <taxon>Prevotellaceae</taxon>
        <taxon>Xylanibacter</taxon>
    </lineage>
</organism>
<dbReference type="InterPro" id="IPR000100">
    <property type="entry name" value="RNase_P"/>
</dbReference>
<keyword evidence="3 7" id="KW-0540">Nuclease</keyword>
<sequence length="127" mass="14547">MTTAPTFKKEERIVSNLLIETLFEKGNSQSLAAYPLRAVYLKTEHREGCAPVQLLISVPKKKFKHAVDRNRVKRQIREAYRKNKALLEGTVAEGKMLLIAIIWLSDKHFATNEVEKKVISLLKQMAK</sequence>
<dbReference type="InterPro" id="IPR014721">
    <property type="entry name" value="Ribsml_uS5_D2-typ_fold_subgr"/>
</dbReference>
<comment type="subunit">
    <text evidence="7">Consists of a catalytic RNA component (M1 or rnpB) and a protein subunit.</text>
</comment>
<evidence type="ECO:0000256" key="5">
    <source>
        <dbReference type="ARBA" id="ARBA00022801"/>
    </source>
</evidence>
<dbReference type="InterPro" id="IPR020539">
    <property type="entry name" value="RNase_P_CS"/>
</dbReference>
<dbReference type="GO" id="GO:0030677">
    <property type="term" value="C:ribonuclease P complex"/>
    <property type="evidence" value="ECO:0007669"/>
    <property type="project" value="TreeGrafter"/>
</dbReference>
<name>A0A1M6TLR0_XYLRU</name>
<evidence type="ECO:0000256" key="2">
    <source>
        <dbReference type="ARBA" id="ARBA00022694"/>
    </source>
</evidence>
<dbReference type="PROSITE" id="PS00648">
    <property type="entry name" value="RIBONUCLEASE_P"/>
    <property type="match status" value="1"/>
</dbReference>
<dbReference type="PANTHER" id="PTHR33992:SF1">
    <property type="entry name" value="RIBONUCLEASE P PROTEIN COMPONENT"/>
    <property type="match status" value="1"/>
</dbReference>
<dbReference type="GO" id="GO:0001682">
    <property type="term" value="P:tRNA 5'-leader removal"/>
    <property type="evidence" value="ECO:0007669"/>
    <property type="project" value="UniProtKB-UniRule"/>
</dbReference>
<accession>A0A1M6TLR0</accession>
<dbReference type="SUPFAM" id="SSF54211">
    <property type="entry name" value="Ribosomal protein S5 domain 2-like"/>
    <property type="match status" value="1"/>
</dbReference>
<protein>
    <recommendedName>
        <fullName evidence="7 8">Ribonuclease P protein component</fullName>
        <shortName evidence="7">RNase P protein</shortName>
        <shortName evidence="7">RNaseP protein</shortName>
        <ecNumber evidence="7 8">3.1.26.5</ecNumber>
    </recommendedName>
    <alternativeName>
        <fullName evidence="7">Protein C5</fullName>
    </alternativeName>
</protein>
<evidence type="ECO:0000256" key="8">
    <source>
        <dbReference type="NCBIfam" id="TIGR00188"/>
    </source>
</evidence>
<dbReference type="OrthoDB" id="1524972at2"/>
<proteinExistence type="inferred from homology"/>
<dbReference type="InterPro" id="IPR020568">
    <property type="entry name" value="Ribosomal_Su5_D2-typ_SF"/>
</dbReference>
<dbReference type="AlphaFoldDB" id="A0A1M6TLR0"/>
<keyword evidence="4 7" id="KW-0255">Endonuclease</keyword>
<evidence type="ECO:0000256" key="6">
    <source>
        <dbReference type="ARBA" id="ARBA00022884"/>
    </source>
</evidence>
<comment type="catalytic activity">
    <reaction evidence="7">
        <text>Endonucleolytic cleavage of RNA, removing 5'-extranucleotides from tRNA precursor.</text>
        <dbReference type="EC" id="3.1.26.5"/>
    </reaction>
</comment>
<dbReference type="NCBIfam" id="TIGR00188">
    <property type="entry name" value="rnpA"/>
    <property type="match status" value="1"/>
</dbReference>
<keyword evidence="2 7" id="KW-0819">tRNA processing</keyword>
<dbReference type="PANTHER" id="PTHR33992">
    <property type="entry name" value="RIBONUCLEASE P PROTEIN COMPONENT"/>
    <property type="match status" value="1"/>
</dbReference>
<dbReference type="HAMAP" id="MF_00227">
    <property type="entry name" value="RNase_P"/>
    <property type="match status" value="1"/>
</dbReference>
<dbReference type="GO" id="GO:0000049">
    <property type="term" value="F:tRNA binding"/>
    <property type="evidence" value="ECO:0007669"/>
    <property type="project" value="UniProtKB-UniRule"/>
</dbReference>
<evidence type="ECO:0000256" key="7">
    <source>
        <dbReference type="HAMAP-Rule" id="MF_00227"/>
    </source>
</evidence>
<keyword evidence="6 7" id="KW-0694">RNA-binding</keyword>
<evidence type="ECO:0000256" key="3">
    <source>
        <dbReference type="ARBA" id="ARBA00022722"/>
    </source>
</evidence>
<gene>
    <name evidence="7" type="primary">rnpA</name>
    <name evidence="9" type="ORF">SAMN05216463_10686</name>
</gene>
<dbReference type="GO" id="GO:0042781">
    <property type="term" value="F:3'-tRNA processing endoribonuclease activity"/>
    <property type="evidence" value="ECO:0007669"/>
    <property type="project" value="TreeGrafter"/>
</dbReference>
<evidence type="ECO:0000256" key="1">
    <source>
        <dbReference type="ARBA" id="ARBA00002663"/>
    </source>
</evidence>
<dbReference type="RefSeq" id="WP_073206588.1">
    <property type="nucleotide sequence ID" value="NZ_FRBD01000006.1"/>
</dbReference>